<name>A0A3B7MFD5_9CYAN</name>
<proteinExistence type="predicted"/>
<dbReference type="RefSeq" id="WP_181494923.1">
    <property type="nucleotide sequence ID" value="NZ_CP032152.1"/>
</dbReference>
<feature type="signal peptide" evidence="2">
    <location>
        <begin position="1"/>
        <end position="25"/>
    </location>
</feature>
<evidence type="ECO:0000256" key="1">
    <source>
        <dbReference type="SAM" id="Coils"/>
    </source>
</evidence>
<accession>A0A3B7MFD5</accession>
<feature type="coiled-coil region" evidence="1">
    <location>
        <begin position="31"/>
        <end position="58"/>
    </location>
</feature>
<organism evidence="3 4">
    <name type="scientific">Thermosynechococcus sichuanensis E542</name>
    <dbReference type="NCBI Taxonomy" id="2016101"/>
    <lineage>
        <taxon>Bacteria</taxon>
        <taxon>Bacillati</taxon>
        <taxon>Cyanobacteriota</taxon>
        <taxon>Cyanophyceae</taxon>
        <taxon>Acaryochloridales</taxon>
        <taxon>Thermosynechococcaceae</taxon>
        <taxon>Thermosynechococcus</taxon>
        <taxon>Thermosynechococcus sichuanensis</taxon>
    </lineage>
</organism>
<keyword evidence="1" id="KW-0175">Coiled coil</keyword>
<evidence type="ECO:0000313" key="4">
    <source>
        <dbReference type="Proteomes" id="UP000261812"/>
    </source>
</evidence>
<evidence type="ECO:0000256" key="2">
    <source>
        <dbReference type="SAM" id="SignalP"/>
    </source>
</evidence>
<keyword evidence="2" id="KW-0732">Signal</keyword>
<dbReference type="AlphaFoldDB" id="A0A3B7MFD5"/>
<feature type="chain" id="PRO_5017794479" evidence="2">
    <location>
        <begin position="26"/>
        <end position="291"/>
    </location>
</feature>
<sequence length="291" mass="31270">MVFIIPIIFGAVAAATAVMGAAAGADGLNKMQQAEAIAKKAEERYESKKKDVQATEKQTRKQLNEYGYLTAQIKKDTVGRFVELAERLKQKLLVSEFEFFQGFEGATFSENDSFADNNNIGNIGETLAVMGVTAAATNATLAWLGGGALAAGGGGMALGTLVLGGFALGSALMVGGFMIDGDGEKALTEATEYAAKVEAEIAKMDAYIDYLENSVQRRVRELESIVKSLNSRCQPALDELEIAIQQGFSIQRDAEKFQRAFLLVKALMEIMRTPLFDLIAKGTKILNIPSC</sequence>
<gene>
    <name evidence="3" type="ORF">D3A95_10400</name>
</gene>
<evidence type="ECO:0000313" key="3">
    <source>
        <dbReference type="EMBL" id="AXY68348.1"/>
    </source>
</evidence>
<dbReference type="KEGG" id="tsq:D3A95_10400"/>
<dbReference type="EMBL" id="CP032152">
    <property type="protein sequence ID" value="AXY68348.1"/>
    <property type="molecule type" value="Genomic_DNA"/>
</dbReference>
<keyword evidence="4" id="KW-1185">Reference proteome</keyword>
<dbReference type="Proteomes" id="UP000261812">
    <property type="component" value="Chromosome"/>
</dbReference>
<protein>
    <submittedName>
        <fullName evidence="3">Uncharacterized protein</fullName>
    </submittedName>
</protein>
<reference evidence="4" key="1">
    <citation type="submission" date="2018-09" db="EMBL/GenBank/DDBJ databases">
        <title>Complete genome sequence of thermophilic cyanobacteria strain Thermosynechococcus elongatus PKUAC-SCTE542.</title>
        <authorList>
            <person name="Liang Y."/>
            <person name="Tang J."/>
            <person name="Daroch M."/>
        </authorList>
    </citation>
    <scope>NUCLEOTIDE SEQUENCE [LARGE SCALE GENOMIC DNA]</scope>
    <source>
        <strain evidence="4">E542</strain>
    </source>
</reference>